<name>A0A7C9MPF4_9RHOB</name>
<comment type="caution">
    <text evidence="2">The sequence shown here is derived from an EMBL/GenBank/DDBJ whole genome shotgun (WGS) entry which is preliminary data.</text>
</comment>
<dbReference type="EMBL" id="WUPT01000001">
    <property type="protein sequence ID" value="MXQ06417.1"/>
    <property type="molecule type" value="Genomic_DNA"/>
</dbReference>
<reference evidence="2 3" key="1">
    <citation type="submission" date="2019-12" db="EMBL/GenBank/DDBJ databases">
        <authorList>
            <person name="Lee S.D."/>
        </authorList>
    </citation>
    <scope>NUCLEOTIDE SEQUENCE [LARGE SCALE GENOMIC DNA]</scope>
    <source>
        <strain evidence="2 3">GH1-50</strain>
    </source>
</reference>
<dbReference type="RefSeq" id="WP_160762355.1">
    <property type="nucleotide sequence ID" value="NZ_WUPT01000001.1"/>
</dbReference>
<evidence type="ECO:0000313" key="3">
    <source>
        <dbReference type="Proteomes" id="UP000480350"/>
    </source>
</evidence>
<reference evidence="2 3" key="2">
    <citation type="submission" date="2020-03" db="EMBL/GenBank/DDBJ databases">
        <title>Kangsaoukella pontilimi gen. nov., sp. nov., a new member of the family Rhodobacteraceae isolated from a tidal mudflat.</title>
        <authorList>
            <person name="Kim I.S."/>
        </authorList>
    </citation>
    <scope>NUCLEOTIDE SEQUENCE [LARGE SCALE GENOMIC DNA]</scope>
    <source>
        <strain evidence="2 3">GH1-50</strain>
    </source>
</reference>
<keyword evidence="1" id="KW-0732">Signal</keyword>
<proteinExistence type="predicted"/>
<gene>
    <name evidence="2" type="ORF">GQ651_01015</name>
</gene>
<evidence type="ECO:0008006" key="4">
    <source>
        <dbReference type="Google" id="ProtNLM"/>
    </source>
</evidence>
<dbReference type="Proteomes" id="UP000480350">
    <property type="component" value="Unassembled WGS sequence"/>
</dbReference>
<evidence type="ECO:0000256" key="1">
    <source>
        <dbReference type="SAM" id="SignalP"/>
    </source>
</evidence>
<dbReference type="AlphaFoldDB" id="A0A7C9MPF4"/>
<sequence length="462" mass="49772">MKIARPGPLLLLATLTLTTALPAGLLAQEATGIRGTLSVTQGLEWSDNRRLDIVSPGSTLTSVTRLGFGAISETRTQQLNFNVDGSIEGSFGDGATDQEDFRIVSDSIRLGYSRSGANSRLSFDASTTTREIDDDVIGFFVNGEFDPNALVLDGGEVERTRLSARIETGLEGPFGLDVSARSSTRDYVDTTDPELVDQETVSLDATARFRIRPSLALRARAGMSETDETELGVVQTTSRRYLGFGVEAESAGGLAFTGDLILDKSQTDQDGVEVSDDDGVGFEVTLEQARPNGSVGFEVTSRVDNSGRRSSARVLRSIDMPTGALSFSLGLVDQENADIEFTSSLAYARETPAGRVTANLQQSPSTDAGEAFLNTSFSLGLTRELSQISELGASIEYGSARAFTEDDADRRATFGVTYQRELTRDWDLTAGLEHTRVDDADDEDRSSNTVFINIGRDFDFGF</sequence>
<protein>
    <recommendedName>
        <fullName evidence="4">Beta-barrel porin 2</fullName>
    </recommendedName>
</protein>
<feature type="signal peptide" evidence="1">
    <location>
        <begin position="1"/>
        <end position="23"/>
    </location>
</feature>
<keyword evidence="3" id="KW-1185">Reference proteome</keyword>
<evidence type="ECO:0000313" key="2">
    <source>
        <dbReference type="EMBL" id="MXQ06417.1"/>
    </source>
</evidence>
<accession>A0A7C9MPF4</accession>
<feature type="chain" id="PRO_5028814171" description="Beta-barrel porin 2" evidence="1">
    <location>
        <begin position="24"/>
        <end position="462"/>
    </location>
</feature>
<organism evidence="2 3">
    <name type="scientific">Kangsaoukella pontilimi</name>
    <dbReference type="NCBI Taxonomy" id="2691042"/>
    <lineage>
        <taxon>Bacteria</taxon>
        <taxon>Pseudomonadati</taxon>
        <taxon>Pseudomonadota</taxon>
        <taxon>Alphaproteobacteria</taxon>
        <taxon>Rhodobacterales</taxon>
        <taxon>Paracoccaceae</taxon>
        <taxon>Kangsaoukella</taxon>
    </lineage>
</organism>